<name>A0A2R8AEQ4_9RHOB</name>
<feature type="compositionally biased region" description="Polar residues" evidence="1">
    <location>
        <begin position="32"/>
        <end position="41"/>
    </location>
</feature>
<reference evidence="2 3" key="1">
    <citation type="submission" date="2018-03" db="EMBL/GenBank/DDBJ databases">
        <authorList>
            <person name="Keele B.F."/>
        </authorList>
    </citation>
    <scope>NUCLEOTIDE SEQUENCE [LARGE SCALE GENOMIC DNA]</scope>
    <source>
        <strain evidence="2 3">CeCT 8812</strain>
    </source>
</reference>
<evidence type="ECO:0000256" key="1">
    <source>
        <dbReference type="SAM" id="MobiDB-lite"/>
    </source>
</evidence>
<proteinExistence type="predicted"/>
<dbReference type="EMBL" id="OMKW01000004">
    <property type="protein sequence ID" value="SPF30719.1"/>
    <property type="molecule type" value="Genomic_DNA"/>
</dbReference>
<keyword evidence="3" id="KW-1185">Reference proteome</keyword>
<protein>
    <submittedName>
        <fullName evidence="2">Uncharacterized protein</fullName>
    </submittedName>
</protein>
<evidence type="ECO:0000313" key="2">
    <source>
        <dbReference type="EMBL" id="SPF30719.1"/>
    </source>
</evidence>
<gene>
    <name evidence="2" type="ORF">POI8812_03061</name>
</gene>
<dbReference type="Proteomes" id="UP000244932">
    <property type="component" value="Unassembled WGS sequence"/>
</dbReference>
<dbReference type="AlphaFoldDB" id="A0A2R8AEQ4"/>
<evidence type="ECO:0000313" key="3">
    <source>
        <dbReference type="Proteomes" id="UP000244932"/>
    </source>
</evidence>
<organism evidence="2 3">
    <name type="scientific">Pontivivens insulae</name>
    <dbReference type="NCBI Taxonomy" id="1639689"/>
    <lineage>
        <taxon>Bacteria</taxon>
        <taxon>Pseudomonadati</taxon>
        <taxon>Pseudomonadota</taxon>
        <taxon>Alphaproteobacteria</taxon>
        <taxon>Rhodobacterales</taxon>
        <taxon>Paracoccaceae</taxon>
        <taxon>Pontivivens</taxon>
    </lineage>
</organism>
<feature type="region of interest" description="Disordered" evidence="1">
    <location>
        <begin position="1"/>
        <end position="68"/>
    </location>
</feature>
<sequence length="68" mass="7195">MPTNLNKAPTTDPDDAQTEPITGSPPPLKITLTINPQNSAITPPLQIERSNRASITADAPEPSHQADP</sequence>
<accession>A0A2R8AEQ4</accession>